<comment type="caution">
    <text evidence="2">The sequence shown here is derived from an EMBL/GenBank/DDBJ whole genome shotgun (WGS) entry which is preliminary data.</text>
</comment>
<name>A0AAD3XEQ7_NEPGR</name>
<proteinExistence type="predicted"/>
<dbReference type="Proteomes" id="UP001279734">
    <property type="component" value="Unassembled WGS sequence"/>
</dbReference>
<dbReference type="EMBL" id="BSYO01000003">
    <property type="protein sequence ID" value="GMH02205.1"/>
    <property type="molecule type" value="Genomic_DNA"/>
</dbReference>
<accession>A0AAD3XEQ7</accession>
<protein>
    <recommendedName>
        <fullName evidence="4">Retrotransposon gag domain-containing protein</fullName>
    </recommendedName>
</protein>
<reference evidence="2" key="1">
    <citation type="submission" date="2023-05" db="EMBL/GenBank/DDBJ databases">
        <title>Nepenthes gracilis genome sequencing.</title>
        <authorList>
            <person name="Fukushima K."/>
        </authorList>
    </citation>
    <scope>NUCLEOTIDE SEQUENCE</scope>
    <source>
        <strain evidence="2">SING2019-196</strain>
    </source>
</reference>
<evidence type="ECO:0000313" key="2">
    <source>
        <dbReference type="EMBL" id="GMH02205.1"/>
    </source>
</evidence>
<keyword evidence="3" id="KW-1185">Reference proteome</keyword>
<sequence length="242" mass="26757">MASKGRGNTHGGATTPQDYEAKYLNLVGKMTNILESMEKRRMAPVPVPKPTIVAPAPTTYEKFTAEKFTGLEEAFIWLRQGNCIVVEYNAKFAKLSRCVPYVVEDELWKHRALMLEKELETSKSFAKRVASQKNSGTGSGLGPSGPSKKMKVSNNGKSSIETKTTFPASQFSNLAELRTGLLGAASKPSLMQHDHSGIEVDGTWQLWDLAVLVSCRDKAELELLTWTCRGRFHVFCCFGFEA</sequence>
<feature type="region of interest" description="Disordered" evidence="1">
    <location>
        <begin position="126"/>
        <end position="161"/>
    </location>
</feature>
<feature type="compositionally biased region" description="Polar residues" evidence="1">
    <location>
        <begin position="152"/>
        <end position="161"/>
    </location>
</feature>
<organism evidence="2 3">
    <name type="scientific">Nepenthes gracilis</name>
    <name type="common">Slender pitcher plant</name>
    <dbReference type="NCBI Taxonomy" id="150966"/>
    <lineage>
        <taxon>Eukaryota</taxon>
        <taxon>Viridiplantae</taxon>
        <taxon>Streptophyta</taxon>
        <taxon>Embryophyta</taxon>
        <taxon>Tracheophyta</taxon>
        <taxon>Spermatophyta</taxon>
        <taxon>Magnoliopsida</taxon>
        <taxon>eudicotyledons</taxon>
        <taxon>Gunneridae</taxon>
        <taxon>Pentapetalae</taxon>
        <taxon>Caryophyllales</taxon>
        <taxon>Nepenthaceae</taxon>
        <taxon>Nepenthes</taxon>
    </lineage>
</organism>
<dbReference type="AlphaFoldDB" id="A0AAD3XEQ7"/>
<evidence type="ECO:0008006" key="4">
    <source>
        <dbReference type="Google" id="ProtNLM"/>
    </source>
</evidence>
<evidence type="ECO:0000313" key="3">
    <source>
        <dbReference type="Proteomes" id="UP001279734"/>
    </source>
</evidence>
<evidence type="ECO:0000256" key="1">
    <source>
        <dbReference type="SAM" id="MobiDB-lite"/>
    </source>
</evidence>
<gene>
    <name evidence="2" type="ORF">Nepgr_004044</name>
</gene>